<evidence type="ECO:0000256" key="5">
    <source>
        <dbReference type="ARBA" id="ARBA00022692"/>
    </source>
</evidence>
<comment type="similarity">
    <text evidence="2 10 12">Belongs to the TonB-dependent receptor family.</text>
</comment>
<keyword evidence="4 10" id="KW-1134">Transmembrane beta strand</keyword>
<dbReference type="PROSITE" id="PS01156">
    <property type="entry name" value="TONB_DEPENDENT_REC_2"/>
    <property type="match status" value="1"/>
</dbReference>
<evidence type="ECO:0000259" key="15">
    <source>
        <dbReference type="Pfam" id="PF07715"/>
    </source>
</evidence>
<feature type="signal peptide" evidence="13">
    <location>
        <begin position="1"/>
        <end position="28"/>
    </location>
</feature>
<feature type="chain" id="PRO_5041331868" evidence="13">
    <location>
        <begin position="29"/>
        <end position="674"/>
    </location>
</feature>
<dbReference type="InterPro" id="IPR036942">
    <property type="entry name" value="Beta-barrel_TonB_sf"/>
</dbReference>
<dbReference type="RefSeq" id="WP_284216398.1">
    <property type="nucleotide sequence ID" value="NZ_BSOT01000005.1"/>
</dbReference>
<dbReference type="Pfam" id="PF07715">
    <property type="entry name" value="Plug"/>
    <property type="match status" value="1"/>
</dbReference>
<dbReference type="GO" id="GO:0015344">
    <property type="term" value="F:siderophore uptake transmembrane transporter activity"/>
    <property type="evidence" value="ECO:0007669"/>
    <property type="project" value="TreeGrafter"/>
</dbReference>
<comment type="caution">
    <text evidence="16">The sequence shown here is derived from an EMBL/GenBank/DDBJ whole genome shotgun (WGS) entry which is preliminary data.</text>
</comment>
<accession>A0AA37SVH5</accession>
<dbReference type="InterPro" id="IPR010917">
    <property type="entry name" value="TonB_rcpt_CS"/>
</dbReference>
<dbReference type="AlphaFoldDB" id="A0AA37SVH5"/>
<sequence>MSKQFYHKKFFPLVCLSALQLHAGIVVASDSANIEKITVVGEPSNTEITPNQLEMQQANDLADIFRVIPSVSVGGSLGIAQKIYIRGLEDTLLNVTVDGAQQTGTLFHHIGRVSIEPELLARVEVQSGAGEATSGFGTIGGAIRFKTKDVDDLLDATQQFGGALNAGYFSNDGHKTSATLYGKLTENWGLLGSFVDVSRNNMQDGDDNTLFGTAADQTLGFLKLSGNLTSSQSLHVSYERREESGEFGQRPNWPTLAGEVLFPIDGERETVVLNYGLNQSDLTNVEFVLYHTVSNVVQDRFDRWGRYGGETMSTGFDLRNTSILKKHTLTYGIEGRRDEVTSKYLAEPSVWADWAWDASIGEFKEKGDVFAVYVQDHWQVNSKILLSMGARYDSYDLEQLTYMNETSSNGVSPNIGVEYSFTDRLSFNIGHARAIRGKEIGDAFTLEMAPTDMSIATNLQAEKVANTEAGLRYVNEQIQLSASIYKSKIDDVIFDQIGGGVFYENIGELVSDGFELQATYQLDALRLNASYSNNDAKINGNVIEGYEHIGLGNSRGDSWNFSADYIASDSLDLGVNITYVSALNNIEVLQRGLELGWIDNTQFVDKPSYTLVDAYLRWMPYEQFSVNLAVQNLLDKHYRDHSSVGDYNHIPDWEGVAGLYEAGRDIRLSVTYRF</sequence>
<dbReference type="GO" id="GO:0009279">
    <property type="term" value="C:cell outer membrane"/>
    <property type="evidence" value="ECO:0007669"/>
    <property type="project" value="UniProtKB-SubCell"/>
</dbReference>
<keyword evidence="3 10" id="KW-0813">Transport</keyword>
<reference evidence="16" key="1">
    <citation type="journal article" date="2014" name="Int. J. Syst. Evol. Microbiol.">
        <title>Complete genome sequence of Corynebacterium casei LMG S-19264T (=DSM 44701T), isolated from a smear-ripened cheese.</title>
        <authorList>
            <consortium name="US DOE Joint Genome Institute (JGI-PGF)"/>
            <person name="Walter F."/>
            <person name="Albersmeier A."/>
            <person name="Kalinowski J."/>
            <person name="Ruckert C."/>
        </authorList>
    </citation>
    <scope>NUCLEOTIDE SEQUENCE</scope>
    <source>
        <strain evidence="16">NBRC 110023</strain>
    </source>
</reference>
<evidence type="ECO:0000256" key="9">
    <source>
        <dbReference type="ARBA" id="ARBA00023237"/>
    </source>
</evidence>
<dbReference type="InterPro" id="IPR037066">
    <property type="entry name" value="Plug_dom_sf"/>
</dbReference>
<dbReference type="PANTHER" id="PTHR30069:SF41">
    <property type="entry name" value="HEME_HEMOPEXIN UTILIZATION PROTEIN C"/>
    <property type="match status" value="1"/>
</dbReference>
<protein>
    <submittedName>
        <fullName evidence="16">Ligand-gated channel</fullName>
    </submittedName>
</protein>
<dbReference type="Proteomes" id="UP001156601">
    <property type="component" value="Unassembled WGS sequence"/>
</dbReference>
<dbReference type="PROSITE" id="PS52016">
    <property type="entry name" value="TONB_DEPENDENT_REC_3"/>
    <property type="match status" value="1"/>
</dbReference>
<dbReference type="EMBL" id="BSOT01000005">
    <property type="protein sequence ID" value="GLR70092.1"/>
    <property type="molecule type" value="Genomic_DNA"/>
</dbReference>
<dbReference type="InterPro" id="IPR012910">
    <property type="entry name" value="Plug_dom"/>
</dbReference>
<keyword evidence="5 10" id="KW-0812">Transmembrane</keyword>
<evidence type="ECO:0000256" key="2">
    <source>
        <dbReference type="ARBA" id="ARBA00009810"/>
    </source>
</evidence>
<dbReference type="Gene3D" id="2.170.130.10">
    <property type="entry name" value="TonB-dependent receptor, plug domain"/>
    <property type="match status" value="1"/>
</dbReference>
<dbReference type="CDD" id="cd01347">
    <property type="entry name" value="ligand_gated_channel"/>
    <property type="match status" value="1"/>
</dbReference>
<keyword evidence="6 13" id="KW-0732">Signal</keyword>
<dbReference type="GO" id="GO:0044718">
    <property type="term" value="P:siderophore transmembrane transport"/>
    <property type="evidence" value="ECO:0007669"/>
    <property type="project" value="TreeGrafter"/>
</dbReference>
<evidence type="ECO:0000256" key="4">
    <source>
        <dbReference type="ARBA" id="ARBA00022452"/>
    </source>
</evidence>
<feature type="short sequence motif" description="TonB C-terminal box" evidence="11">
    <location>
        <begin position="657"/>
        <end position="674"/>
    </location>
</feature>
<keyword evidence="17" id="KW-1185">Reference proteome</keyword>
<evidence type="ECO:0000313" key="16">
    <source>
        <dbReference type="EMBL" id="GLR70092.1"/>
    </source>
</evidence>
<evidence type="ECO:0000256" key="11">
    <source>
        <dbReference type="PROSITE-ProRule" id="PRU10144"/>
    </source>
</evidence>
<evidence type="ECO:0000259" key="14">
    <source>
        <dbReference type="Pfam" id="PF00593"/>
    </source>
</evidence>
<dbReference type="PANTHER" id="PTHR30069">
    <property type="entry name" value="TONB-DEPENDENT OUTER MEMBRANE RECEPTOR"/>
    <property type="match status" value="1"/>
</dbReference>
<feature type="domain" description="TonB-dependent receptor plug" evidence="15">
    <location>
        <begin position="44"/>
        <end position="142"/>
    </location>
</feature>
<evidence type="ECO:0000256" key="7">
    <source>
        <dbReference type="ARBA" id="ARBA00023077"/>
    </source>
</evidence>
<evidence type="ECO:0000256" key="1">
    <source>
        <dbReference type="ARBA" id="ARBA00004571"/>
    </source>
</evidence>
<evidence type="ECO:0000256" key="3">
    <source>
        <dbReference type="ARBA" id="ARBA00022448"/>
    </source>
</evidence>
<evidence type="ECO:0000256" key="6">
    <source>
        <dbReference type="ARBA" id="ARBA00022729"/>
    </source>
</evidence>
<dbReference type="Gene3D" id="2.40.170.20">
    <property type="entry name" value="TonB-dependent receptor, beta-barrel domain"/>
    <property type="match status" value="1"/>
</dbReference>
<evidence type="ECO:0000256" key="13">
    <source>
        <dbReference type="SAM" id="SignalP"/>
    </source>
</evidence>
<name>A0AA37SVH5_9ALTE</name>
<reference evidence="16" key="2">
    <citation type="submission" date="2023-01" db="EMBL/GenBank/DDBJ databases">
        <title>Draft genome sequence of Agaribacter marinus strain NBRC 110023.</title>
        <authorList>
            <person name="Sun Q."/>
            <person name="Mori K."/>
        </authorList>
    </citation>
    <scope>NUCLEOTIDE SEQUENCE</scope>
    <source>
        <strain evidence="16">NBRC 110023</strain>
    </source>
</reference>
<keyword evidence="8 10" id="KW-0472">Membrane</keyword>
<gene>
    <name evidence="16" type="ORF">GCM10007852_10000</name>
</gene>
<dbReference type="InterPro" id="IPR000531">
    <property type="entry name" value="Beta-barrel_TonB"/>
</dbReference>
<dbReference type="Pfam" id="PF00593">
    <property type="entry name" value="TonB_dep_Rec_b-barrel"/>
    <property type="match status" value="1"/>
</dbReference>
<evidence type="ECO:0000313" key="17">
    <source>
        <dbReference type="Proteomes" id="UP001156601"/>
    </source>
</evidence>
<keyword evidence="9 10" id="KW-0998">Cell outer membrane</keyword>
<dbReference type="InterPro" id="IPR039426">
    <property type="entry name" value="TonB-dep_rcpt-like"/>
</dbReference>
<evidence type="ECO:0000256" key="12">
    <source>
        <dbReference type="RuleBase" id="RU003357"/>
    </source>
</evidence>
<comment type="subcellular location">
    <subcellularLocation>
        <location evidence="1 10">Cell outer membrane</location>
        <topology evidence="1 10">Multi-pass membrane protein</topology>
    </subcellularLocation>
</comment>
<proteinExistence type="inferred from homology"/>
<evidence type="ECO:0000256" key="10">
    <source>
        <dbReference type="PROSITE-ProRule" id="PRU01360"/>
    </source>
</evidence>
<evidence type="ECO:0000256" key="8">
    <source>
        <dbReference type="ARBA" id="ARBA00023136"/>
    </source>
</evidence>
<organism evidence="16 17">
    <name type="scientific">Agaribacter marinus</name>
    <dbReference type="NCBI Taxonomy" id="1431249"/>
    <lineage>
        <taxon>Bacteria</taxon>
        <taxon>Pseudomonadati</taxon>
        <taxon>Pseudomonadota</taxon>
        <taxon>Gammaproteobacteria</taxon>
        <taxon>Alteromonadales</taxon>
        <taxon>Alteromonadaceae</taxon>
        <taxon>Agaribacter</taxon>
    </lineage>
</organism>
<dbReference type="SUPFAM" id="SSF56935">
    <property type="entry name" value="Porins"/>
    <property type="match status" value="1"/>
</dbReference>
<feature type="domain" description="TonB-dependent receptor-like beta-barrel" evidence="14">
    <location>
        <begin position="173"/>
        <end position="633"/>
    </location>
</feature>
<keyword evidence="7 12" id="KW-0798">TonB box</keyword>